<evidence type="ECO:0000313" key="1">
    <source>
        <dbReference type="EMBL" id="PWJ14200.1"/>
    </source>
</evidence>
<organism evidence="1 2">
    <name type="scientific">Ruminococcus flavefaciens</name>
    <dbReference type="NCBI Taxonomy" id="1265"/>
    <lineage>
        <taxon>Bacteria</taxon>
        <taxon>Bacillati</taxon>
        <taxon>Bacillota</taxon>
        <taxon>Clostridia</taxon>
        <taxon>Eubacteriales</taxon>
        <taxon>Oscillospiraceae</taxon>
        <taxon>Ruminococcus</taxon>
    </lineage>
</organism>
<dbReference type="RefSeq" id="WP_109725969.1">
    <property type="nucleotide sequence ID" value="NZ_QGDI01000003.1"/>
</dbReference>
<dbReference type="InterPro" id="IPR029033">
    <property type="entry name" value="His_PPase_superfam"/>
</dbReference>
<dbReference type="Proteomes" id="UP000245720">
    <property type="component" value="Unassembled WGS sequence"/>
</dbReference>
<protein>
    <submittedName>
        <fullName evidence="1">Alpha-ribazole phosphatase</fullName>
    </submittedName>
</protein>
<comment type="caution">
    <text evidence="1">The sequence shown here is derived from an EMBL/GenBank/DDBJ whole genome shotgun (WGS) entry which is preliminary data.</text>
</comment>
<dbReference type="PANTHER" id="PTHR48100">
    <property type="entry name" value="BROAD-SPECIFICITY PHOSPHATASE YOR283W-RELATED"/>
    <property type="match status" value="1"/>
</dbReference>
<dbReference type="InterPro" id="IPR013078">
    <property type="entry name" value="His_Pase_superF_clade-1"/>
</dbReference>
<sequence length="186" mass="20782">MRVDFIRHGKTEGNLEMRYVGRTDEPLSFSGIAELMKTDYPPCGVLITSPMKRCIQTAELIYPDKAPIICDELRECDFGAFEGRNYIELSTDSRYQKWIDSGGESAFPEGEDPADFKERCAAGFLASIAKVPEGSGATFVVHGGTIMAILERFAQPHQGYYHWQVTNGHGFITEFDGEKITVTEKI</sequence>
<accession>A0A315Y2J8</accession>
<dbReference type="PANTHER" id="PTHR48100:SF1">
    <property type="entry name" value="HISTIDINE PHOSPHATASE FAMILY PROTEIN-RELATED"/>
    <property type="match status" value="1"/>
</dbReference>
<dbReference type="SMART" id="SM00855">
    <property type="entry name" value="PGAM"/>
    <property type="match status" value="1"/>
</dbReference>
<dbReference type="CDD" id="cd07067">
    <property type="entry name" value="HP_PGM_like"/>
    <property type="match status" value="1"/>
</dbReference>
<dbReference type="GO" id="GO:0016791">
    <property type="term" value="F:phosphatase activity"/>
    <property type="evidence" value="ECO:0007669"/>
    <property type="project" value="TreeGrafter"/>
</dbReference>
<dbReference type="OrthoDB" id="9783269at2"/>
<dbReference type="AlphaFoldDB" id="A0A315Y2J8"/>
<dbReference type="EMBL" id="QGDI01000003">
    <property type="protein sequence ID" value="PWJ14200.1"/>
    <property type="molecule type" value="Genomic_DNA"/>
</dbReference>
<evidence type="ECO:0000313" key="2">
    <source>
        <dbReference type="Proteomes" id="UP000245720"/>
    </source>
</evidence>
<dbReference type="InterPro" id="IPR050275">
    <property type="entry name" value="PGM_Phosphatase"/>
</dbReference>
<dbReference type="GO" id="GO:0005737">
    <property type="term" value="C:cytoplasm"/>
    <property type="evidence" value="ECO:0007669"/>
    <property type="project" value="TreeGrafter"/>
</dbReference>
<dbReference type="Gene3D" id="3.40.50.1240">
    <property type="entry name" value="Phosphoglycerate mutase-like"/>
    <property type="match status" value="1"/>
</dbReference>
<gene>
    <name evidence="1" type="ORF">IE37_01135</name>
</gene>
<dbReference type="SUPFAM" id="SSF53254">
    <property type="entry name" value="Phosphoglycerate mutase-like"/>
    <property type="match status" value="1"/>
</dbReference>
<name>A0A315Y2J8_RUMFL</name>
<reference evidence="1 2" key="1">
    <citation type="submission" date="2018-05" db="EMBL/GenBank/DDBJ databases">
        <title>The Hungate 1000. A catalogue of reference genomes from the rumen microbiome.</title>
        <authorList>
            <person name="Kelly W."/>
        </authorList>
    </citation>
    <scope>NUCLEOTIDE SEQUENCE [LARGE SCALE GENOMIC DNA]</scope>
    <source>
        <strain evidence="1 2">SAb67</strain>
    </source>
</reference>
<dbReference type="Pfam" id="PF00300">
    <property type="entry name" value="His_Phos_1"/>
    <property type="match status" value="1"/>
</dbReference>
<proteinExistence type="predicted"/>